<reference evidence="3" key="1">
    <citation type="submission" date="2024-06" db="EMBL/GenBank/DDBJ databases">
        <title>Caulobacter inopinatus, sp. nov.</title>
        <authorList>
            <person name="Donachie S.P."/>
        </authorList>
    </citation>
    <scope>NUCLEOTIDE SEQUENCE</scope>
    <source>
        <strain evidence="3">73W</strain>
    </source>
</reference>
<proteinExistence type="predicted"/>
<dbReference type="AlphaFoldDB" id="A0AB39KVK6"/>
<accession>A0AB39KVK6</accession>
<evidence type="ECO:0000256" key="1">
    <source>
        <dbReference type="SAM" id="MobiDB-lite"/>
    </source>
</evidence>
<dbReference type="InterPro" id="IPR021834">
    <property type="entry name" value="DUF3426"/>
</dbReference>
<keyword evidence="2" id="KW-1133">Transmembrane helix</keyword>
<keyword evidence="2" id="KW-0812">Transmembrane</keyword>
<dbReference type="InterPro" id="IPR047676">
    <property type="entry name" value="FxLYD_dom"/>
</dbReference>
<evidence type="ECO:0000313" key="3">
    <source>
        <dbReference type="EMBL" id="XDO97324.1"/>
    </source>
</evidence>
<keyword evidence="2" id="KW-0472">Membrane</keyword>
<organism evidence="3">
    <name type="scientific">Caulobacter sp. 73W</name>
    <dbReference type="NCBI Taxonomy" id="3161137"/>
    <lineage>
        <taxon>Bacteria</taxon>
        <taxon>Pseudomonadati</taxon>
        <taxon>Pseudomonadota</taxon>
        <taxon>Alphaproteobacteria</taxon>
        <taxon>Caulobacterales</taxon>
        <taxon>Caulobacteraceae</taxon>
        <taxon>Caulobacter</taxon>
    </lineage>
</organism>
<protein>
    <submittedName>
        <fullName evidence="3">DUF3426 domain-containing protein</fullName>
    </submittedName>
</protein>
<dbReference type="EMBL" id="CP158375">
    <property type="protein sequence ID" value="XDO97324.1"/>
    <property type="molecule type" value="Genomic_DNA"/>
</dbReference>
<dbReference type="RefSeq" id="WP_369060468.1">
    <property type="nucleotide sequence ID" value="NZ_CP158375.1"/>
</dbReference>
<gene>
    <name evidence="3" type="ORF">ABOZ73_02590</name>
</gene>
<evidence type="ECO:0000256" key="2">
    <source>
        <dbReference type="SAM" id="Phobius"/>
    </source>
</evidence>
<dbReference type="Pfam" id="PF11906">
    <property type="entry name" value="DUF3426"/>
    <property type="match status" value="1"/>
</dbReference>
<feature type="region of interest" description="Disordered" evidence="1">
    <location>
        <begin position="150"/>
        <end position="184"/>
    </location>
</feature>
<feature type="transmembrane region" description="Helical" evidence="2">
    <location>
        <begin position="6"/>
        <end position="25"/>
    </location>
</feature>
<dbReference type="NCBIfam" id="NF038353">
    <property type="entry name" value="FxLYD_dom"/>
    <property type="match status" value="1"/>
</dbReference>
<sequence>MTAVGIVWAVTGGLMILAMVMAVVFRAGVVHAVPRTAGIYDMLGMPVNNVGLVIEELKAKPSMEDGHAAVTVTGVIRNIRTEAVTTPPLQVALYNPQGKRVAGKLASAPDAVIPAGQTRHFAVVILDPPSTARDLEIRFNLEGAVAAHAPVAPDESHAATPALRGAKTGGHDEPEAHAQKASHD</sequence>
<feature type="compositionally biased region" description="Basic and acidic residues" evidence="1">
    <location>
        <begin position="169"/>
        <end position="184"/>
    </location>
</feature>
<name>A0AB39KVK6_9CAUL</name>